<evidence type="ECO:0000313" key="3">
    <source>
        <dbReference type="Proteomes" id="UP001347796"/>
    </source>
</evidence>
<name>A0AAN8J084_PATCE</name>
<evidence type="ECO:0000256" key="1">
    <source>
        <dbReference type="SAM" id="MobiDB-lite"/>
    </source>
</evidence>
<feature type="region of interest" description="Disordered" evidence="1">
    <location>
        <begin position="22"/>
        <end position="43"/>
    </location>
</feature>
<accession>A0AAN8J084</accession>
<feature type="compositionally biased region" description="Basic and acidic residues" evidence="1">
    <location>
        <begin position="22"/>
        <end position="32"/>
    </location>
</feature>
<dbReference type="GO" id="GO:0032981">
    <property type="term" value="P:mitochondrial respiratory chain complex I assembly"/>
    <property type="evidence" value="ECO:0007669"/>
    <property type="project" value="InterPro"/>
</dbReference>
<dbReference type="PANTHER" id="PTHR13338:SF4">
    <property type="entry name" value="NADH DEHYDROGENASE [UBIQUINONE] 1 ALPHA SUBCOMPLEX ASSEMBLY FACTOR 4"/>
    <property type="match status" value="1"/>
</dbReference>
<dbReference type="GO" id="GO:0005739">
    <property type="term" value="C:mitochondrion"/>
    <property type="evidence" value="ECO:0007669"/>
    <property type="project" value="TreeGrafter"/>
</dbReference>
<dbReference type="PANTHER" id="PTHR13338">
    <property type="entry name" value="UPF0240 PROTEIN"/>
    <property type="match status" value="1"/>
</dbReference>
<dbReference type="AlphaFoldDB" id="A0AAN8J084"/>
<organism evidence="2 3">
    <name type="scientific">Patella caerulea</name>
    <name type="common">Rayed Mediterranean limpet</name>
    <dbReference type="NCBI Taxonomy" id="87958"/>
    <lineage>
        <taxon>Eukaryota</taxon>
        <taxon>Metazoa</taxon>
        <taxon>Spiralia</taxon>
        <taxon>Lophotrochozoa</taxon>
        <taxon>Mollusca</taxon>
        <taxon>Gastropoda</taxon>
        <taxon>Patellogastropoda</taxon>
        <taxon>Patelloidea</taxon>
        <taxon>Patellidae</taxon>
        <taxon>Patella</taxon>
    </lineage>
</organism>
<dbReference type="EMBL" id="JAZGQO010000015">
    <property type="protein sequence ID" value="KAK6169219.1"/>
    <property type="molecule type" value="Genomic_DNA"/>
</dbReference>
<dbReference type="Pfam" id="PF06784">
    <property type="entry name" value="UPF0240"/>
    <property type="match status" value="1"/>
</dbReference>
<proteinExistence type="predicted"/>
<evidence type="ECO:0000313" key="2">
    <source>
        <dbReference type="EMBL" id="KAK6169219.1"/>
    </source>
</evidence>
<dbReference type="Proteomes" id="UP001347796">
    <property type="component" value="Unassembled WGS sequence"/>
</dbReference>
<protein>
    <submittedName>
        <fullName evidence="2">Uncharacterized protein</fullName>
    </submittedName>
</protein>
<reference evidence="2 3" key="1">
    <citation type="submission" date="2024-01" db="EMBL/GenBank/DDBJ databases">
        <title>The genome of the rayed Mediterranean limpet Patella caerulea (Linnaeus, 1758).</title>
        <authorList>
            <person name="Anh-Thu Weber A."/>
            <person name="Halstead-Nussloch G."/>
        </authorList>
    </citation>
    <scope>NUCLEOTIDE SEQUENCE [LARGE SCALE GENOMIC DNA]</scope>
    <source>
        <strain evidence="2">AATW-2023a</strain>
        <tissue evidence="2">Whole specimen</tissue>
    </source>
</reference>
<comment type="caution">
    <text evidence="2">The sequence shown here is derived from an EMBL/GenBank/DDBJ whole genome shotgun (WGS) entry which is preliminary data.</text>
</comment>
<gene>
    <name evidence="2" type="ORF">SNE40_020310</name>
</gene>
<feature type="region of interest" description="Disordered" evidence="1">
    <location>
        <begin position="81"/>
        <end position="104"/>
    </location>
</feature>
<sequence length="206" mass="24067">MGKAWSSVRRYARNFNAENRAQKAIERREKQKVVSPRHQSTQNLLKNFNEEHPEYLNEQQRKNEKLLHNLKDLKVDSFGPPPEIRYTRPFPESRENPTTPEYGVQEPKIIPVGKVSIQQAIEIITNHRVSPTEHSSKTIAKQYKLQEPIVEQVLKHFQTLNMHIPKEVFQQDKTLLGKLKTLPLKKKVEELPKDSFYPLPSGKKSE</sequence>
<dbReference type="InterPro" id="IPR009622">
    <property type="entry name" value="NDUFAF4"/>
</dbReference>
<keyword evidence="3" id="KW-1185">Reference proteome</keyword>